<accession>A0ABR2H5S4</accession>
<proteinExistence type="predicted"/>
<protein>
    <submittedName>
        <fullName evidence="1">Uncharacterized protein</fullName>
    </submittedName>
</protein>
<name>A0ABR2H5S4_9EUKA</name>
<evidence type="ECO:0000313" key="1">
    <source>
        <dbReference type="EMBL" id="KAK8841261.1"/>
    </source>
</evidence>
<dbReference type="Proteomes" id="UP001470230">
    <property type="component" value="Unassembled WGS sequence"/>
</dbReference>
<keyword evidence="2" id="KW-1185">Reference proteome</keyword>
<comment type="caution">
    <text evidence="1">The sequence shown here is derived from an EMBL/GenBank/DDBJ whole genome shotgun (WGS) entry which is preliminary data.</text>
</comment>
<organism evidence="1 2">
    <name type="scientific">Tritrichomonas musculus</name>
    <dbReference type="NCBI Taxonomy" id="1915356"/>
    <lineage>
        <taxon>Eukaryota</taxon>
        <taxon>Metamonada</taxon>
        <taxon>Parabasalia</taxon>
        <taxon>Tritrichomonadida</taxon>
        <taxon>Tritrichomonadidae</taxon>
        <taxon>Tritrichomonas</taxon>
    </lineage>
</organism>
<evidence type="ECO:0000313" key="2">
    <source>
        <dbReference type="Proteomes" id="UP001470230"/>
    </source>
</evidence>
<gene>
    <name evidence="1" type="ORF">M9Y10_027462</name>
</gene>
<reference evidence="1 2" key="1">
    <citation type="submission" date="2024-04" db="EMBL/GenBank/DDBJ databases">
        <title>Tritrichomonas musculus Genome.</title>
        <authorList>
            <person name="Alves-Ferreira E."/>
            <person name="Grigg M."/>
            <person name="Lorenzi H."/>
            <person name="Galac M."/>
        </authorList>
    </citation>
    <scope>NUCLEOTIDE SEQUENCE [LARGE SCALE GENOMIC DNA]</scope>
    <source>
        <strain evidence="1 2">EAF2021</strain>
    </source>
</reference>
<dbReference type="EMBL" id="JAPFFF010000042">
    <property type="protein sequence ID" value="KAK8841261.1"/>
    <property type="molecule type" value="Genomic_DNA"/>
</dbReference>
<sequence length="71" mass="8224">MSMNSEITSMQFSTDASFNKLIDDDLIYIINPETNEIEIEGILKNSTESTDSYFDQALSESEQYLEYEFSF</sequence>